<evidence type="ECO:0000259" key="10">
    <source>
        <dbReference type="PROSITE" id="PS50157"/>
    </source>
</evidence>
<evidence type="ECO:0000256" key="4">
    <source>
        <dbReference type="ARBA" id="ARBA00022833"/>
    </source>
</evidence>
<dbReference type="Proteomes" id="UP000014760">
    <property type="component" value="Unassembled WGS sequence"/>
</dbReference>
<dbReference type="OrthoDB" id="4737882at2759"/>
<protein>
    <recommendedName>
        <fullName evidence="10">C2H2-type domain-containing protein</fullName>
    </recommendedName>
</protein>
<keyword evidence="7" id="KW-0539">Nucleus</keyword>
<feature type="domain" description="C2H2-type" evidence="10">
    <location>
        <begin position="1320"/>
        <end position="1348"/>
    </location>
</feature>
<dbReference type="STRING" id="283909.R7TS43"/>
<organism evidence="11">
    <name type="scientific">Capitella teleta</name>
    <name type="common">Polychaete worm</name>
    <dbReference type="NCBI Taxonomy" id="283909"/>
    <lineage>
        <taxon>Eukaryota</taxon>
        <taxon>Metazoa</taxon>
        <taxon>Spiralia</taxon>
        <taxon>Lophotrochozoa</taxon>
        <taxon>Annelida</taxon>
        <taxon>Polychaeta</taxon>
        <taxon>Sedentaria</taxon>
        <taxon>Scolecida</taxon>
        <taxon>Capitellidae</taxon>
        <taxon>Capitella</taxon>
    </lineage>
</organism>
<feature type="domain" description="C2H2-type" evidence="10">
    <location>
        <begin position="1291"/>
        <end position="1318"/>
    </location>
</feature>
<dbReference type="InterPro" id="IPR051061">
    <property type="entry name" value="Zinc_finger_trans_reg"/>
</dbReference>
<dbReference type="InterPro" id="IPR013087">
    <property type="entry name" value="Znf_C2H2_type"/>
</dbReference>
<feature type="region of interest" description="Disordered" evidence="9">
    <location>
        <begin position="283"/>
        <end position="302"/>
    </location>
</feature>
<evidence type="ECO:0000256" key="3">
    <source>
        <dbReference type="ARBA" id="ARBA00022771"/>
    </source>
</evidence>
<dbReference type="PROSITE" id="PS00028">
    <property type="entry name" value="ZINC_FINGER_C2H2_1"/>
    <property type="match status" value="2"/>
</dbReference>
<dbReference type="GO" id="GO:0005634">
    <property type="term" value="C:nucleus"/>
    <property type="evidence" value="ECO:0007669"/>
    <property type="project" value="UniProtKB-SubCell"/>
</dbReference>
<reference evidence="11 13" key="2">
    <citation type="journal article" date="2013" name="Nature">
        <title>Insights into bilaterian evolution from three spiralian genomes.</title>
        <authorList>
            <person name="Simakov O."/>
            <person name="Marletaz F."/>
            <person name="Cho S.J."/>
            <person name="Edsinger-Gonzales E."/>
            <person name="Havlak P."/>
            <person name="Hellsten U."/>
            <person name="Kuo D.H."/>
            <person name="Larsson T."/>
            <person name="Lv J."/>
            <person name="Arendt D."/>
            <person name="Savage R."/>
            <person name="Osoegawa K."/>
            <person name="de Jong P."/>
            <person name="Grimwood J."/>
            <person name="Chapman J.A."/>
            <person name="Shapiro H."/>
            <person name="Aerts A."/>
            <person name="Otillar R.P."/>
            <person name="Terry A.Y."/>
            <person name="Boore J.L."/>
            <person name="Grigoriev I.V."/>
            <person name="Lindberg D.R."/>
            <person name="Seaver E.C."/>
            <person name="Weisblat D.A."/>
            <person name="Putnam N.H."/>
            <person name="Rokhsar D.S."/>
        </authorList>
    </citation>
    <scope>NUCLEOTIDE SEQUENCE</scope>
    <source>
        <strain evidence="11 13">I ESC-2004</strain>
    </source>
</reference>
<name>R7TS43_CAPTE</name>
<keyword evidence="2" id="KW-0479">Metal-binding</keyword>
<dbReference type="EMBL" id="AMQN01011293">
    <property type="status" value="NOT_ANNOTATED_CDS"/>
    <property type="molecule type" value="Genomic_DNA"/>
</dbReference>
<evidence type="ECO:0000313" key="12">
    <source>
        <dbReference type="EnsemblMetazoa" id="CapteP190720"/>
    </source>
</evidence>
<dbReference type="HOGENOM" id="CLU_255336_0_0_1"/>
<reference evidence="12" key="3">
    <citation type="submission" date="2015-06" db="UniProtKB">
        <authorList>
            <consortium name="EnsemblMetazoa"/>
        </authorList>
    </citation>
    <scope>IDENTIFICATION</scope>
</reference>
<keyword evidence="6" id="KW-0804">Transcription</keyword>
<evidence type="ECO:0000313" key="11">
    <source>
        <dbReference type="EMBL" id="ELT96474.1"/>
    </source>
</evidence>
<sequence>MNEAWSNSFKLKVHELTGFLECAKSVPTAASSECLHLLQDLLRLAVIVLTRSKYRMAEIQLIAEADASITSLSVYSGHKERKSLPALKEAQILVKNLYQDFHVIKTEPVDDIESEEGALGSEELRVQPSIIEMLRSVQRKLLMTSYNCFLCANLTEFKSERDLAMHVQVSHMQKHKNGGHVLDCLHCKKTYTFARRSFTESVVSEMLVFLYQHLLNDHSALFSSADFVLPVLCPMQCGVVRYSISSVRKHLTQVHKKSMSDVEAVDAFSQLLTLAKCPLSAKRKSDAEHPKRKRSKRTDEEVGSEFHAPFSLSRSAENALCVIEDYALHMSRNCCFLCSDRLFDSSRALRDHWSDAHFSNTRPHRFIQCPYCDARYKVLSAKSSRFHVAQVMSHLSFHLVTAHSDVFTLPEYVHRMECPFPGCSALHFQLHTLRKHMPAHEIRSNIRQLQASAYLVPHDGTTQAKFTRYVCFVCSDQEEEVEFASIMDYMNHWFADHITLCHPFATSACPICEAVCSVQIPKSGLREAGRLMQLISELLLHMVSHHIDQPPYVESLPTGSDSEEDFDPPLVHLIPGTFVSSQLPKPTNREMMLERYGGFHERSLCLTELRCFHCGENSDLFSTETELMNHWSRYHMASSGSSKVIRCALCSHLYRLPKLVASSFFESLGFYCLHLARNHAAALPSFVVQFACPVFHCEFFTFSMHSLRRHLCTHGVEALTFDLLEKGNLPLTAGPTVAEFRSYQCFLCSDGVEYESAFFLVNHWLQSHFEVSHKLCKYVCRLNCPHCDHSEISVNKKIMFTGILEKLSALLAHLILQHDLALPDYVTEFACPEDGCGHVDVSACLLDRHASSVHAADSLASLQTGSSPSLQYTEYRCVECGEESCDFECVQDLSKHWIEKHMEASDGLLVLQCKQCHKQFTHKCLRPNPQPANLQALVARYLTHLVKQHQFSVPECLVQFKCKHYGCDFTSFIPKHLTAHLKEGHTAEIEETDPAPVTKDEFRPKDLLLDPFGCFLCDSNEDFGCRAGLVSHVVSTHCVDTPKGPVIQCPHCYKRLKVYKQSVRKVFDIIGALLIHMSEKHLFEAPQFISRFPCSQDGCAFFTFTADHLATHLKAAHGVINEQCALQKPKNFFNTNKARQNLTSKLIMKMKQYFCFLCVDGKEYQTIVEYAQHWRERHLVQTEDVFVLKCMHCSTVYRIPLKKGLECSGVFERATNLFMHLVSKHDMYPPDYIVPYRCEAKSCSYVTYTLYKLETHCKAFHNVTHASLVEAAEKSKELNSAVNACHEVASFMCFKCGAEFSSLAEKEQHTSEHHGAASQFLCHVCSRGFRAIESYHMHLFREHSIESDGFKGLYCDQCDFSTVFANKLASHLYNVHGIVSTSVGQ</sequence>
<evidence type="ECO:0000256" key="9">
    <source>
        <dbReference type="SAM" id="MobiDB-lite"/>
    </source>
</evidence>
<dbReference type="SMART" id="SM00355">
    <property type="entry name" value="ZnF_C2H2"/>
    <property type="match status" value="21"/>
</dbReference>
<dbReference type="GO" id="GO:0008270">
    <property type="term" value="F:zinc ion binding"/>
    <property type="evidence" value="ECO:0007669"/>
    <property type="project" value="UniProtKB-KW"/>
</dbReference>
<dbReference type="PROSITE" id="PS50157">
    <property type="entry name" value="ZINC_FINGER_C2H2_2"/>
    <property type="match status" value="2"/>
</dbReference>
<evidence type="ECO:0000313" key="13">
    <source>
        <dbReference type="Proteomes" id="UP000014760"/>
    </source>
</evidence>
<reference evidence="13" key="1">
    <citation type="submission" date="2012-12" db="EMBL/GenBank/DDBJ databases">
        <authorList>
            <person name="Hellsten U."/>
            <person name="Grimwood J."/>
            <person name="Chapman J.A."/>
            <person name="Shapiro H."/>
            <person name="Aerts A."/>
            <person name="Otillar R.P."/>
            <person name="Terry A.Y."/>
            <person name="Boore J.L."/>
            <person name="Simakov O."/>
            <person name="Marletaz F."/>
            <person name="Cho S.-J."/>
            <person name="Edsinger-Gonzales E."/>
            <person name="Havlak P."/>
            <person name="Kuo D.-H."/>
            <person name="Larsson T."/>
            <person name="Lv J."/>
            <person name="Arendt D."/>
            <person name="Savage R."/>
            <person name="Osoegawa K."/>
            <person name="de Jong P."/>
            <person name="Lindberg D.R."/>
            <person name="Seaver E.C."/>
            <person name="Weisblat D.A."/>
            <person name="Putnam N.H."/>
            <person name="Grigoriev I.V."/>
            <person name="Rokhsar D.S."/>
        </authorList>
    </citation>
    <scope>NUCLEOTIDE SEQUENCE</scope>
    <source>
        <strain evidence="13">I ESC-2004</strain>
    </source>
</reference>
<dbReference type="PANTHER" id="PTHR46179:SF13">
    <property type="entry name" value="C2H2-TYPE DOMAIN-CONTAINING PROTEIN"/>
    <property type="match status" value="1"/>
</dbReference>
<keyword evidence="4" id="KW-0862">Zinc</keyword>
<dbReference type="PANTHER" id="PTHR46179">
    <property type="entry name" value="ZINC FINGER PROTEIN"/>
    <property type="match status" value="1"/>
</dbReference>
<evidence type="ECO:0000256" key="6">
    <source>
        <dbReference type="ARBA" id="ARBA00023163"/>
    </source>
</evidence>
<dbReference type="EnsemblMetazoa" id="CapteT190720">
    <property type="protein sequence ID" value="CapteP190720"/>
    <property type="gene ID" value="CapteG190720"/>
</dbReference>
<keyword evidence="13" id="KW-1185">Reference proteome</keyword>
<keyword evidence="3 8" id="KW-0863">Zinc-finger</keyword>
<gene>
    <name evidence="11" type="ORF">CAPTEDRAFT_190720</name>
</gene>
<proteinExistence type="predicted"/>
<evidence type="ECO:0000256" key="2">
    <source>
        <dbReference type="ARBA" id="ARBA00022723"/>
    </source>
</evidence>
<evidence type="ECO:0000256" key="8">
    <source>
        <dbReference type="PROSITE-ProRule" id="PRU00042"/>
    </source>
</evidence>
<dbReference type="EMBL" id="KB308811">
    <property type="protein sequence ID" value="ELT96474.1"/>
    <property type="molecule type" value="Genomic_DNA"/>
</dbReference>
<accession>R7TS43</accession>
<evidence type="ECO:0000256" key="5">
    <source>
        <dbReference type="ARBA" id="ARBA00023015"/>
    </source>
</evidence>
<comment type="subcellular location">
    <subcellularLocation>
        <location evidence="1">Nucleus</location>
    </subcellularLocation>
</comment>
<evidence type="ECO:0000256" key="7">
    <source>
        <dbReference type="ARBA" id="ARBA00023242"/>
    </source>
</evidence>
<dbReference type="GO" id="GO:0006357">
    <property type="term" value="P:regulation of transcription by RNA polymerase II"/>
    <property type="evidence" value="ECO:0007669"/>
    <property type="project" value="TreeGrafter"/>
</dbReference>
<evidence type="ECO:0000256" key="1">
    <source>
        <dbReference type="ARBA" id="ARBA00004123"/>
    </source>
</evidence>
<keyword evidence="5" id="KW-0805">Transcription regulation</keyword>